<sequence>MYDSKACFGGEGLGERGRQRWARRGIIASNPRRSPRLRCKIAAWKSPPLPQRLSPKQAPLNQTKRQRSCNELAEISSATKSSLRGEGSQTFFIYETYVSRERTLPQSYFPGRKATIFFRFRLNQQAASCRSINRAHLPVGLRRSVRNTARKMPGSLTFGISSQWNSSSVIRYCSRGALNSLAHGFVTAQPSDGVGSPNAV</sequence>
<dbReference type="KEGG" id="rml:FF011L_52590"/>
<evidence type="ECO:0000313" key="2">
    <source>
        <dbReference type="EMBL" id="QDS96448.1"/>
    </source>
</evidence>
<dbReference type="EMBL" id="CP036262">
    <property type="protein sequence ID" value="QDS96448.1"/>
    <property type="molecule type" value="Genomic_DNA"/>
</dbReference>
<dbReference type="AlphaFoldDB" id="A0A517MNI0"/>
<accession>A0A517MNI0</accession>
<evidence type="ECO:0000313" key="3">
    <source>
        <dbReference type="Proteomes" id="UP000320672"/>
    </source>
</evidence>
<organism evidence="2 3">
    <name type="scientific">Roseimaritima multifibrata</name>
    <dbReference type="NCBI Taxonomy" id="1930274"/>
    <lineage>
        <taxon>Bacteria</taxon>
        <taxon>Pseudomonadati</taxon>
        <taxon>Planctomycetota</taxon>
        <taxon>Planctomycetia</taxon>
        <taxon>Pirellulales</taxon>
        <taxon>Pirellulaceae</taxon>
        <taxon>Roseimaritima</taxon>
    </lineage>
</organism>
<evidence type="ECO:0000256" key="1">
    <source>
        <dbReference type="SAM" id="MobiDB-lite"/>
    </source>
</evidence>
<gene>
    <name evidence="2" type="ORF">FF011L_52590</name>
</gene>
<proteinExistence type="predicted"/>
<keyword evidence="3" id="KW-1185">Reference proteome</keyword>
<dbReference type="Proteomes" id="UP000320672">
    <property type="component" value="Chromosome"/>
</dbReference>
<feature type="region of interest" description="Disordered" evidence="1">
    <location>
        <begin position="47"/>
        <end position="67"/>
    </location>
</feature>
<name>A0A517MNI0_9BACT</name>
<protein>
    <submittedName>
        <fullName evidence="2">Uncharacterized protein</fullName>
    </submittedName>
</protein>
<reference evidence="2 3" key="1">
    <citation type="submission" date="2019-02" db="EMBL/GenBank/DDBJ databases">
        <title>Deep-cultivation of Planctomycetes and their phenomic and genomic characterization uncovers novel biology.</title>
        <authorList>
            <person name="Wiegand S."/>
            <person name="Jogler M."/>
            <person name="Boedeker C."/>
            <person name="Pinto D."/>
            <person name="Vollmers J."/>
            <person name="Rivas-Marin E."/>
            <person name="Kohn T."/>
            <person name="Peeters S.H."/>
            <person name="Heuer A."/>
            <person name="Rast P."/>
            <person name="Oberbeckmann S."/>
            <person name="Bunk B."/>
            <person name="Jeske O."/>
            <person name="Meyerdierks A."/>
            <person name="Storesund J.E."/>
            <person name="Kallscheuer N."/>
            <person name="Luecker S."/>
            <person name="Lage O.M."/>
            <person name="Pohl T."/>
            <person name="Merkel B.J."/>
            <person name="Hornburger P."/>
            <person name="Mueller R.-W."/>
            <person name="Bruemmer F."/>
            <person name="Labrenz M."/>
            <person name="Spormann A.M."/>
            <person name="Op den Camp H."/>
            <person name="Overmann J."/>
            <person name="Amann R."/>
            <person name="Jetten M.S.M."/>
            <person name="Mascher T."/>
            <person name="Medema M.H."/>
            <person name="Devos D.P."/>
            <person name="Kaster A.-K."/>
            <person name="Ovreas L."/>
            <person name="Rohde M."/>
            <person name="Galperin M.Y."/>
            <person name="Jogler C."/>
        </authorList>
    </citation>
    <scope>NUCLEOTIDE SEQUENCE [LARGE SCALE GENOMIC DNA]</scope>
    <source>
        <strain evidence="2 3">FF011L</strain>
    </source>
</reference>